<dbReference type="PANTHER" id="PTHR13779">
    <property type="entry name" value="WERNER HELICASE-INTERACTING PROTEIN 1 FAMILY MEMBER"/>
    <property type="match status" value="1"/>
</dbReference>
<dbReference type="GO" id="GO:0006261">
    <property type="term" value="P:DNA-templated DNA replication"/>
    <property type="evidence" value="ECO:0007669"/>
    <property type="project" value="TreeGrafter"/>
</dbReference>
<dbReference type="InterPro" id="IPR027417">
    <property type="entry name" value="P-loop_NTPase"/>
</dbReference>
<proteinExistence type="inferred from homology"/>
<accession>A0A7X9IJZ6</accession>
<dbReference type="EMBL" id="JAAZON010000369">
    <property type="protein sequence ID" value="NMC63160.1"/>
    <property type="molecule type" value="Genomic_DNA"/>
</dbReference>
<name>A0A7X9IJZ6_9DELT</name>
<dbReference type="Gene3D" id="3.40.50.300">
    <property type="entry name" value="P-loop containing nucleotide triphosphate hydrolases"/>
    <property type="match status" value="1"/>
</dbReference>
<dbReference type="Pfam" id="PF00004">
    <property type="entry name" value="AAA"/>
    <property type="match status" value="1"/>
</dbReference>
<dbReference type="InterPro" id="IPR003593">
    <property type="entry name" value="AAA+_ATPase"/>
</dbReference>
<dbReference type="InterPro" id="IPR051314">
    <property type="entry name" value="AAA_ATPase_RarA/MGS1/WRNIP1"/>
</dbReference>
<evidence type="ECO:0000256" key="1">
    <source>
        <dbReference type="ARBA" id="ARBA00008959"/>
    </source>
</evidence>
<dbReference type="SUPFAM" id="SSF48019">
    <property type="entry name" value="post-AAA+ oligomerization domain-like"/>
    <property type="match status" value="1"/>
</dbReference>
<dbReference type="Proteomes" id="UP000524246">
    <property type="component" value="Unassembled WGS sequence"/>
</dbReference>
<dbReference type="Gene3D" id="1.20.272.10">
    <property type="match status" value="1"/>
</dbReference>
<keyword evidence="3" id="KW-0067">ATP-binding</keyword>
<gene>
    <name evidence="6" type="ORF">GYA55_08320</name>
</gene>
<sequence length="435" mass="48816">MTKREKQVSKEKEASGSSHRPLADELRPESWDLFCGLKSIDANLVRQITSGQGKAPSLVLWGPPGSGKTTFARLMGRSFKGYRFVELSAVLSGVKDVRNVVEEAKSVPTILFMDEIHRFNKAQQDAFLPHVERGTISLVGATTENPSFYLTSPLLSRMRVIVLPKLSEESLQQILERAQKYLGVSFSEDAARIIFELSMGDARRLLNILEAFLEAMQGHDFSKPVNKGDIEKFLGESKLVFYDREGEEHYNNISAFIKSMRGSDPDAALFWGFRMIEAGEDPRFIIRRMIVFASEDIGNADPRALQLAVSTLQAFEHVGLPEGKIPIAHCITYLACAPKSNKSYLAMHRAIDAINQFPAAEVPLHLRNAPTGLMKSLGYGNDYQYPHDFEGAYVREVHYLPDVLKGSIFYEPSDRGLEIKISESLNTRRQKRSKV</sequence>
<evidence type="ECO:0000256" key="3">
    <source>
        <dbReference type="ARBA" id="ARBA00022840"/>
    </source>
</evidence>
<dbReference type="PANTHER" id="PTHR13779:SF7">
    <property type="entry name" value="ATPASE WRNIP1"/>
    <property type="match status" value="1"/>
</dbReference>
<comment type="similarity">
    <text evidence="1">Belongs to the AAA ATPase family. RarA/MGS1/WRNIP1 subfamily.</text>
</comment>
<dbReference type="GO" id="GO:0005524">
    <property type="term" value="F:ATP binding"/>
    <property type="evidence" value="ECO:0007669"/>
    <property type="project" value="UniProtKB-KW"/>
</dbReference>
<dbReference type="SMART" id="SM00382">
    <property type="entry name" value="AAA"/>
    <property type="match status" value="1"/>
</dbReference>
<dbReference type="FunFam" id="1.20.272.10:FF:000001">
    <property type="entry name" value="Putative AAA family ATPase"/>
    <property type="match status" value="1"/>
</dbReference>
<feature type="compositionally biased region" description="Basic and acidic residues" evidence="4">
    <location>
        <begin position="1"/>
        <end position="14"/>
    </location>
</feature>
<comment type="caution">
    <text evidence="6">The sequence shown here is derived from an EMBL/GenBank/DDBJ whole genome shotgun (WGS) entry which is preliminary data.</text>
</comment>
<feature type="region of interest" description="Disordered" evidence="4">
    <location>
        <begin position="1"/>
        <end position="23"/>
    </location>
</feature>
<dbReference type="InterPro" id="IPR003959">
    <property type="entry name" value="ATPase_AAA_core"/>
</dbReference>
<dbReference type="Gene3D" id="1.10.8.60">
    <property type="match status" value="1"/>
</dbReference>
<dbReference type="GO" id="GO:0008047">
    <property type="term" value="F:enzyme activator activity"/>
    <property type="evidence" value="ECO:0007669"/>
    <property type="project" value="TreeGrafter"/>
</dbReference>
<dbReference type="InterPro" id="IPR021886">
    <property type="entry name" value="MgsA_C"/>
</dbReference>
<keyword evidence="2" id="KW-0547">Nucleotide-binding</keyword>
<evidence type="ECO:0000313" key="6">
    <source>
        <dbReference type="EMBL" id="NMC63160.1"/>
    </source>
</evidence>
<evidence type="ECO:0000313" key="7">
    <source>
        <dbReference type="Proteomes" id="UP000524246"/>
    </source>
</evidence>
<evidence type="ECO:0000256" key="4">
    <source>
        <dbReference type="SAM" id="MobiDB-lite"/>
    </source>
</evidence>
<dbReference type="GO" id="GO:0000731">
    <property type="term" value="P:DNA synthesis involved in DNA repair"/>
    <property type="evidence" value="ECO:0007669"/>
    <property type="project" value="TreeGrafter"/>
</dbReference>
<dbReference type="CDD" id="cd00009">
    <property type="entry name" value="AAA"/>
    <property type="match status" value="1"/>
</dbReference>
<dbReference type="AlphaFoldDB" id="A0A7X9IJZ6"/>
<organism evidence="6 7">
    <name type="scientific">SAR324 cluster bacterium</name>
    <dbReference type="NCBI Taxonomy" id="2024889"/>
    <lineage>
        <taxon>Bacteria</taxon>
        <taxon>Deltaproteobacteria</taxon>
        <taxon>SAR324 cluster</taxon>
    </lineage>
</organism>
<dbReference type="Pfam" id="PF16193">
    <property type="entry name" value="AAA_assoc_2"/>
    <property type="match status" value="1"/>
</dbReference>
<dbReference type="Gene3D" id="1.10.3710.10">
    <property type="entry name" value="DNA polymerase III clamp loader subunits, C-terminal domain"/>
    <property type="match status" value="1"/>
</dbReference>
<dbReference type="GO" id="GO:0003677">
    <property type="term" value="F:DNA binding"/>
    <property type="evidence" value="ECO:0007669"/>
    <property type="project" value="InterPro"/>
</dbReference>
<dbReference type="InterPro" id="IPR032423">
    <property type="entry name" value="AAA_assoc_2"/>
</dbReference>
<dbReference type="GO" id="GO:0017116">
    <property type="term" value="F:single-stranded DNA helicase activity"/>
    <property type="evidence" value="ECO:0007669"/>
    <property type="project" value="TreeGrafter"/>
</dbReference>
<evidence type="ECO:0000256" key="2">
    <source>
        <dbReference type="ARBA" id="ARBA00022741"/>
    </source>
</evidence>
<dbReference type="CDD" id="cd18139">
    <property type="entry name" value="HLD_clamp_RarA"/>
    <property type="match status" value="1"/>
</dbReference>
<dbReference type="GO" id="GO:0016887">
    <property type="term" value="F:ATP hydrolysis activity"/>
    <property type="evidence" value="ECO:0007669"/>
    <property type="project" value="InterPro"/>
</dbReference>
<feature type="domain" description="AAA+ ATPase" evidence="5">
    <location>
        <begin position="54"/>
        <end position="168"/>
    </location>
</feature>
<evidence type="ECO:0000259" key="5">
    <source>
        <dbReference type="SMART" id="SM00382"/>
    </source>
</evidence>
<dbReference type="SUPFAM" id="SSF52540">
    <property type="entry name" value="P-loop containing nucleoside triphosphate hydrolases"/>
    <property type="match status" value="1"/>
</dbReference>
<dbReference type="InterPro" id="IPR008921">
    <property type="entry name" value="DNA_pol3_clamp-load_cplx_C"/>
</dbReference>
<dbReference type="Pfam" id="PF12002">
    <property type="entry name" value="MgsA_C"/>
    <property type="match status" value="1"/>
</dbReference>
<reference evidence="6 7" key="1">
    <citation type="journal article" date="2020" name="Biotechnol. Biofuels">
        <title>New insights from the biogas microbiome by comprehensive genome-resolved metagenomics of nearly 1600 species originating from multiple anaerobic digesters.</title>
        <authorList>
            <person name="Campanaro S."/>
            <person name="Treu L."/>
            <person name="Rodriguez-R L.M."/>
            <person name="Kovalovszki A."/>
            <person name="Ziels R.M."/>
            <person name="Maus I."/>
            <person name="Zhu X."/>
            <person name="Kougias P.G."/>
            <person name="Basile A."/>
            <person name="Luo G."/>
            <person name="Schluter A."/>
            <person name="Konstantinidis K.T."/>
            <person name="Angelidaki I."/>
        </authorList>
    </citation>
    <scope>NUCLEOTIDE SEQUENCE [LARGE SCALE GENOMIC DNA]</scope>
    <source>
        <strain evidence="6">AS27yjCOA_65</strain>
    </source>
</reference>
<protein>
    <submittedName>
        <fullName evidence="6">Replication-associated recombination protein A</fullName>
    </submittedName>
</protein>